<organism evidence="3 4">
    <name type="scientific">Deefgea chitinilytica</name>
    <dbReference type="NCBI Taxonomy" id="570276"/>
    <lineage>
        <taxon>Bacteria</taxon>
        <taxon>Pseudomonadati</taxon>
        <taxon>Pseudomonadota</taxon>
        <taxon>Betaproteobacteria</taxon>
        <taxon>Neisseriales</taxon>
        <taxon>Chitinibacteraceae</taxon>
        <taxon>Deefgea</taxon>
    </lineage>
</organism>
<reference evidence="3 4" key="1">
    <citation type="submission" date="2019-11" db="EMBL/GenBank/DDBJ databases">
        <title>Novel Deefgea species.</title>
        <authorList>
            <person name="Han J.-H."/>
        </authorList>
    </citation>
    <scope>NUCLEOTIDE SEQUENCE [LARGE SCALE GENOMIC DNA]</scope>
    <source>
        <strain evidence="3 4">LMG 24817</strain>
    </source>
</reference>
<keyword evidence="1" id="KW-0812">Transmembrane</keyword>
<feature type="domain" description="DUF6471" evidence="2">
    <location>
        <begin position="19"/>
        <end position="83"/>
    </location>
</feature>
<evidence type="ECO:0000313" key="3">
    <source>
        <dbReference type="EMBL" id="MBM5571094.1"/>
    </source>
</evidence>
<dbReference type="RefSeq" id="WP_203570425.1">
    <property type="nucleotide sequence ID" value="NZ_WOFE01000002.1"/>
</dbReference>
<comment type="caution">
    <text evidence="3">The sequence shown here is derived from an EMBL/GenBank/DDBJ whole genome shotgun (WGS) entry which is preliminary data.</text>
</comment>
<keyword evidence="1" id="KW-0472">Membrane</keyword>
<feature type="transmembrane region" description="Helical" evidence="1">
    <location>
        <begin position="66"/>
        <end position="85"/>
    </location>
</feature>
<gene>
    <name evidence="3" type="ORF">GM173_05805</name>
</gene>
<evidence type="ECO:0000256" key="1">
    <source>
        <dbReference type="SAM" id="Phobius"/>
    </source>
</evidence>
<keyword evidence="4" id="KW-1185">Reference proteome</keyword>
<evidence type="ECO:0000259" key="2">
    <source>
        <dbReference type="Pfam" id="PF20075"/>
    </source>
</evidence>
<dbReference type="EMBL" id="WOFE01000002">
    <property type="protein sequence ID" value="MBM5571094.1"/>
    <property type="molecule type" value="Genomic_DNA"/>
</dbReference>
<proteinExistence type="predicted"/>
<dbReference type="InterPro" id="IPR045526">
    <property type="entry name" value="DUF6471"/>
</dbReference>
<dbReference type="Proteomes" id="UP001195660">
    <property type="component" value="Unassembled WGS sequence"/>
</dbReference>
<dbReference type="Pfam" id="PF20075">
    <property type="entry name" value="DUF6471"/>
    <property type="match status" value="1"/>
</dbReference>
<sequence>MIEKLEAGTSDTVQTMIPWEDKAKDLLTTEMKRCKVGYKQLSRMLEAYGIEESAGQINRKVNRKRFSAAFLIACLSAMGVETIALTKR</sequence>
<keyword evidence="1" id="KW-1133">Transmembrane helix</keyword>
<protein>
    <recommendedName>
        <fullName evidence="2">DUF6471 domain-containing protein</fullName>
    </recommendedName>
</protein>
<name>A0ABS2CAC3_9NEIS</name>
<evidence type="ECO:0000313" key="4">
    <source>
        <dbReference type="Proteomes" id="UP001195660"/>
    </source>
</evidence>
<accession>A0ABS2CAC3</accession>